<sequence>MIPPPDGDSSPWDIISSEDHIEQAKKDSWITLVLDDVRREAQDRARMQTAVRLSLVRKDDEEVIEAMAKSEKTVALEDLRRKEFTVDMCEAVRHFQDGQVGRCRRRTPSPPRNLGLVI</sequence>
<reference evidence="1" key="2">
    <citation type="submission" date="2017-06" db="EMBL/GenBank/DDBJ databases">
        <title>WGS assembly of Brachypodium distachyon.</title>
        <authorList>
            <consortium name="The International Brachypodium Initiative"/>
            <person name="Lucas S."/>
            <person name="Harmon-Smith M."/>
            <person name="Lail K."/>
            <person name="Tice H."/>
            <person name="Grimwood J."/>
            <person name="Bruce D."/>
            <person name="Barry K."/>
            <person name="Shu S."/>
            <person name="Lindquist E."/>
            <person name="Wang M."/>
            <person name="Pitluck S."/>
            <person name="Vogel J.P."/>
            <person name="Garvin D.F."/>
            <person name="Mockler T.C."/>
            <person name="Schmutz J."/>
            <person name="Rokhsar D."/>
            <person name="Bevan M.W."/>
        </authorList>
    </citation>
    <scope>NUCLEOTIDE SEQUENCE</scope>
    <source>
        <strain evidence="1">Bd21</strain>
    </source>
</reference>
<dbReference type="EnsemblPlants" id="PNT72406">
    <property type="protein sequence ID" value="PNT72406"/>
    <property type="gene ID" value="BRADI_2g43843v3"/>
</dbReference>
<reference evidence="1 2" key="1">
    <citation type="journal article" date="2010" name="Nature">
        <title>Genome sequencing and analysis of the model grass Brachypodium distachyon.</title>
        <authorList>
            <consortium name="International Brachypodium Initiative"/>
        </authorList>
    </citation>
    <scope>NUCLEOTIDE SEQUENCE [LARGE SCALE GENOMIC DNA]</scope>
    <source>
        <strain evidence="1 2">Bd21</strain>
    </source>
</reference>
<gene>
    <name evidence="1" type="ORF">BRADI_2g43843v3</name>
</gene>
<evidence type="ECO:0000313" key="3">
    <source>
        <dbReference type="Proteomes" id="UP000008810"/>
    </source>
</evidence>
<dbReference type="EMBL" id="CM000881">
    <property type="protein sequence ID" value="PNT72406.1"/>
    <property type="molecule type" value="Genomic_DNA"/>
</dbReference>
<reference evidence="2" key="3">
    <citation type="submission" date="2018-08" db="UniProtKB">
        <authorList>
            <consortium name="EnsemblPlants"/>
        </authorList>
    </citation>
    <scope>IDENTIFICATION</scope>
    <source>
        <strain evidence="2">cv. Bd21</strain>
    </source>
</reference>
<dbReference type="AlphaFoldDB" id="A0A2K2DDP5"/>
<organism evidence="1">
    <name type="scientific">Brachypodium distachyon</name>
    <name type="common">Purple false brome</name>
    <name type="synonym">Trachynia distachya</name>
    <dbReference type="NCBI Taxonomy" id="15368"/>
    <lineage>
        <taxon>Eukaryota</taxon>
        <taxon>Viridiplantae</taxon>
        <taxon>Streptophyta</taxon>
        <taxon>Embryophyta</taxon>
        <taxon>Tracheophyta</taxon>
        <taxon>Spermatophyta</taxon>
        <taxon>Magnoliopsida</taxon>
        <taxon>Liliopsida</taxon>
        <taxon>Poales</taxon>
        <taxon>Poaceae</taxon>
        <taxon>BOP clade</taxon>
        <taxon>Pooideae</taxon>
        <taxon>Stipodae</taxon>
        <taxon>Brachypodieae</taxon>
        <taxon>Brachypodium</taxon>
    </lineage>
</organism>
<evidence type="ECO:0000313" key="1">
    <source>
        <dbReference type="EMBL" id="PNT72406.1"/>
    </source>
</evidence>
<accession>A0A2K2DDP5</accession>
<protein>
    <submittedName>
        <fullName evidence="1 2">Uncharacterized protein</fullName>
    </submittedName>
</protein>
<dbReference type="Proteomes" id="UP000008810">
    <property type="component" value="Chromosome 2"/>
</dbReference>
<dbReference type="Gramene" id="PNT72406">
    <property type="protein sequence ID" value="PNT72406"/>
    <property type="gene ID" value="BRADI_2g43843v3"/>
</dbReference>
<keyword evidence="3" id="KW-1185">Reference proteome</keyword>
<evidence type="ECO:0000313" key="2">
    <source>
        <dbReference type="EnsemblPlants" id="PNT72406"/>
    </source>
</evidence>
<name>A0A2K2DDP5_BRADI</name>
<dbReference type="InParanoid" id="A0A2K2DDP5"/>
<proteinExistence type="predicted"/>